<organism evidence="2">
    <name type="scientific">Aspergillus arachidicola</name>
    <dbReference type="NCBI Taxonomy" id="656916"/>
    <lineage>
        <taxon>Eukaryota</taxon>
        <taxon>Fungi</taxon>
        <taxon>Dikarya</taxon>
        <taxon>Ascomycota</taxon>
        <taxon>Pezizomycotina</taxon>
        <taxon>Eurotiomycetes</taxon>
        <taxon>Eurotiomycetidae</taxon>
        <taxon>Eurotiales</taxon>
        <taxon>Aspergillaceae</taxon>
        <taxon>Aspergillus</taxon>
        <taxon>Aspergillus subgen. Circumdati</taxon>
    </lineage>
</organism>
<proteinExistence type="predicted"/>
<feature type="chain" id="PRO_5025019094" evidence="1">
    <location>
        <begin position="19"/>
        <end position="401"/>
    </location>
</feature>
<evidence type="ECO:0000313" key="2">
    <source>
        <dbReference type="EMBL" id="KAE8345155.1"/>
    </source>
</evidence>
<dbReference type="EMBL" id="ML737121">
    <property type="protein sequence ID" value="KAE8345155.1"/>
    <property type="molecule type" value="Genomic_DNA"/>
</dbReference>
<accession>A0A5N6YIA0</accession>
<dbReference type="AlphaFoldDB" id="A0A5N6YIA0"/>
<dbReference type="InterPro" id="IPR011048">
    <property type="entry name" value="Haem_d1_sf"/>
</dbReference>
<evidence type="ECO:0000256" key="1">
    <source>
        <dbReference type="SAM" id="SignalP"/>
    </source>
</evidence>
<protein>
    <submittedName>
        <fullName evidence="2">Cytochrome cd1-nitrite reductase-like protein</fullName>
    </submittedName>
</protein>
<keyword evidence="1" id="KW-0732">Signal</keyword>
<dbReference type="Gene3D" id="2.130.10.10">
    <property type="entry name" value="YVTN repeat-like/Quinoprotein amine dehydrogenase"/>
    <property type="match status" value="2"/>
</dbReference>
<sequence>MKSFVAFLLLHSVSTVRGLRYEPIATIPWTPKAPSSVDQSTVYNGTYYLADRTNNMVHVVDLSTNQAKTPITGFTGQVYTKNKTDSSISGPDGLVVLPNRDEMYVGDGDGSVKVIDLLSGRIVANITTGSKKRADEFAYDPQTQTIVVTNPNDEPPFVTIISASKREVAGHISFKDASGLEQPAFNAANGKFYVSVPSTGTNSGGEIAEIDVSNKTISKVIPLSDCIPAGIVFGPSQNLFIGCSQDQILEYGMARSQILDITTGSVVAYIPGVAGIDQVAYNPTSMLYYASAYQNLAGGNKSGNPMPELAVIDAKNHTLIQTWPTDNVTAHSVAIDAQKNLVVVPLKKDGMMVYNLTMTTSGTSNATTSANATSTAKPNGGHSVEPSIYLAAVLAVSCLFH</sequence>
<dbReference type="Proteomes" id="UP000325558">
    <property type="component" value="Unassembled WGS sequence"/>
</dbReference>
<dbReference type="SUPFAM" id="SSF51004">
    <property type="entry name" value="C-terminal (heme d1) domain of cytochrome cd1-nitrite reductase"/>
    <property type="match status" value="1"/>
</dbReference>
<dbReference type="PANTHER" id="PTHR47197:SF3">
    <property type="entry name" value="DIHYDRO-HEME D1 DEHYDROGENASE"/>
    <property type="match status" value="1"/>
</dbReference>
<reference evidence="2" key="1">
    <citation type="submission" date="2019-04" db="EMBL/GenBank/DDBJ databases">
        <title>Friends and foes A comparative genomics study of 23 Aspergillus species from section Flavi.</title>
        <authorList>
            <consortium name="DOE Joint Genome Institute"/>
            <person name="Kjaerbolling I."/>
            <person name="Vesth T."/>
            <person name="Frisvad J.C."/>
            <person name="Nybo J.L."/>
            <person name="Theobald S."/>
            <person name="Kildgaard S."/>
            <person name="Isbrandt T."/>
            <person name="Kuo A."/>
            <person name="Sato A."/>
            <person name="Lyhne E.K."/>
            <person name="Kogle M.E."/>
            <person name="Wiebenga A."/>
            <person name="Kun R.S."/>
            <person name="Lubbers R.J."/>
            <person name="Makela M.R."/>
            <person name="Barry K."/>
            <person name="Chovatia M."/>
            <person name="Clum A."/>
            <person name="Daum C."/>
            <person name="Haridas S."/>
            <person name="He G."/>
            <person name="LaButti K."/>
            <person name="Lipzen A."/>
            <person name="Mondo S."/>
            <person name="Riley R."/>
            <person name="Salamov A."/>
            <person name="Simmons B.A."/>
            <person name="Magnuson J.K."/>
            <person name="Henrissat B."/>
            <person name="Mortensen U.H."/>
            <person name="Larsen T.O."/>
            <person name="Devries R.P."/>
            <person name="Grigoriev I.V."/>
            <person name="Machida M."/>
            <person name="Baker S.E."/>
            <person name="Andersen M.R."/>
        </authorList>
    </citation>
    <scope>NUCLEOTIDE SEQUENCE</scope>
    <source>
        <strain evidence="2">CBS 117612</strain>
    </source>
</reference>
<dbReference type="PANTHER" id="PTHR47197">
    <property type="entry name" value="PROTEIN NIRF"/>
    <property type="match status" value="1"/>
</dbReference>
<gene>
    <name evidence="2" type="ORF">BDV24DRAFT_159991</name>
</gene>
<name>A0A5N6YIA0_9EURO</name>
<dbReference type="InterPro" id="IPR051200">
    <property type="entry name" value="Host-pathogen_enzymatic-act"/>
</dbReference>
<dbReference type="InterPro" id="IPR015943">
    <property type="entry name" value="WD40/YVTN_repeat-like_dom_sf"/>
</dbReference>
<dbReference type="OrthoDB" id="3592093at2759"/>
<feature type="signal peptide" evidence="1">
    <location>
        <begin position="1"/>
        <end position="18"/>
    </location>
</feature>